<dbReference type="GO" id="GO:0003700">
    <property type="term" value="F:DNA-binding transcription factor activity"/>
    <property type="evidence" value="ECO:0007669"/>
    <property type="project" value="InterPro"/>
</dbReference>
<dbReference type="EMBL" id="AENN01000006">
    <property type="protein sequence ID" value="EFR31680.1"/>
    <property type="molecule type" value="Genomic_DNA"/>
</dbReference>
<evidence type="ECO:0000256" key="1">
    <source>
        <dbReference type="ARBA" id="ARBA00023015"/>
    </source>
</evidence>
<dbReference type="Proteomes" id="UP000005990">
    <property type="component" value="Unassembled WGS sequence"/>
</dbReference>
<name>E4KN58_9LACT</name>
<dbReference type="Gene3D" id="1.10.10.10">
    <property type="entry name" value="Winged helix-like DNA-binding domain superfamily/Winged helix DNA-binding domain"/>
    <property type="match status" value="1"/>
</dbReference>
<proteinExistence type="predicted"/>
<dbReference type="SUPFAM" id="SSF100950">
    <property type="entry name" value="NagB/RpiA/CoA transferase-like"/>
    <property type="match status" value="1"/>
</dbReference>
<dbReference type="RefSeq" id="WP_006417812.1">
    <property type="nucleotide sequence ID" value="NZ_AENN01000006.1"/>
</dbReference>
<dbReference type="InterPro" id="IPR050313">
    <property type="entry name" value="Carb_Metab_HTH_regulators"/>
</dbReference>
<keyword evidence="1" id="KW-0805">Transcription regulation</keyword>
<dbReference type="InterPro" id="IPR014036">
    <property type="entry name" value="DeoR-like_C"/>
</dbReference>
<dbReference type="SUPFAM" id="SSF46785">
    <property type="entry name" value="Winged helix' DNA-binding domain"/>
    <property type="match status" value="1"/>
</dbReference>
<dbReference type="PROSITE" id="PS51000">
    <property type="entry name" value="HTH_DEOR_2"/>
    <property type="match status" value="1"/>
</dbReference>
<accession>E4KN58</accession>
<dbReference type="SMART" id="SM00420">
    <property type="entry name" value="HTH_DEOR"/>
    <property type="match status" value="1"/>
</dbReference>
<dbReference type="eggNOG" id="COG1349">
    <property type="taxonomic scope" value="Bacteria"/>
</dbReference>
<dbReference type="PANTHER" id="PTHR30363:SF44">
    <property type="entry name" value="AGA OPERON TRANSCRIPTIONAL REPRESSOR-RELATED"/>
    <property type="match status" value="1"/>
</dbReference>
<evidence type="ECO:0000313" key="4">
    <source>
        <dbReference type="EMBL" id="EFR31680.1"/>
    </source>
</evidence>
<evidence type="ECO:0000256" key="2">
    <source>
        <dbReference type="ARBA" id="ARBA00023163"/>
    </source>
</evidence>
<dbReference type="InterPro" id="IPR036388">
    <property type="entry name" value="WH-like_DNA-bd_sf"/>
</dbReference>
<gene>
    <name evidence="4" type="ORF">HMPREF9257_0035</name>
</gene>
<reference evidence="4 5" key="1">
    <citation type="submission" date="2010-10" db="EMBL/GenBank/DDBJ databases">
        <authorList>
            <person name="Durkin A.S."/>
            <person name="Madupu R."/>
            <person name="Torralba M."/>
            <person name="Gillis M."/>
            <person name="Methe B."/>
            <person name="Sutton G."/>
            <person name="Nelson K.E."/>
        </authorList>
    </citation>
    <scope>NUCLEOTIDE SEQUENCE [LARGE SCALE GENOMIC DNA]</scope>
    <source>
        <strain evidence="4 5">ACS-139-V-Col8</strain>
    </source>
</reference>
<dbReference type="PANTHER" id="PTHR30363">
    <property type="entry name" value="HTH-TYPE TRANSCRIPTIONAL REGULATOR SRLR-RELATED"/>
    <property type="match status" value="1"/>
</dbReference>
<dbReference type="InterPro" id="IPR037171">
    <property type="entry name" value="NagB/RpiA_transferase-like"/>
</dbReference>
<dbReference type="PRINTS" id="PR00037">
    <property type="entry name" value="HTHLACR"/>
</dbReference>
<dbReference type="InterPro" id="IPR001034">
    <property type="entry name" value="DeoR_HTH"/>
</dbReference>
<dbReference type="AlphaFoldDB" id="E4KN58"/>
<protein>
    <submittedName>
        <fullName evidence="4">Transcriptional regulator, DeoR family</fullName>
    </submittedName>
</protein>
<feature type="domain" description="HTH deoR-type" evidence="3">
    <location>
        <begin position="3"/>
        <end position="58"/>
    </location>
</feature>
<dbReference type="Pfam" id="PF08220">
    <property type="entry name" value="HTH_DeoR"/>
    <property type="match status" value="1"/>
</dbReference>
<organism evidence="4 5">
    <name type="scientific">Eremococcus coleocola ACS-139-V-Col8</name>
    <dbReference type="NCBI Taxonomy" id="908337"/>
    <lineage>
        <taxon>Bacteria</taxon>
        <taxon>Bacillati</taxon>
        <taxon>Bacillota</taxon>
        <taxon>Bacilli</taxon>
        <taxon>Lactobacillales</taxon>
        <taxon>Aerococcaceae</taxon>
        <taxon>Eremococcus</taxon>
    </lineage>
</organism>
<keyword evidence="5" id="KW-1185">Reference proteome</keyword>
<dbReference type="Pfam" id="PF00455">
    <property type="entry name" value="DeoRC"/>
    <property type="match status" value="1"/>
</dbReference>
<evidence type="ECO:0000313" key="5">
    <source>
        <dbReference type="Proteomes" id="UP000005990"/>
    </source>
</evidence>
<dbReference type="SMART" id="SM01134">
    <property type="entry name" value="DeoRC"/>
    <property type="match status" value="1"/>
</dbReference>
<sequence>MFVEQRREKILNLLSENYIVTVAELADKFGVSLATIRTDLNRLDQEGKITRTHGGAVLKQEKVSRNVDHSYQIRATLNIEEKHQIAENAIKYLKDGQCIFFDASSTCYELAKVLFESSLRITCITNGLEAAILLKENPRITVLIVGGMVRGSSNAVEGLMGIDMLKNFNIDIFFLGSSGISLINGITDFNIYEMELKQRVIEMTDKVIALMDYTKFDTSSNIRLVNLEDVDLIITNKALPQAAAKKYQKVCNLIMV</sequence>
<keyword evidence="2" id="KW-0804">Transcription</keyword>
<dbReference type="STRING" id="908337.HMPREF9257_0035"/>
<dbReference type="Gene3D" id="3.40.50.1360">
    <property type="match status" value="1"/>
</dbReference>
<evidence type="ECO:0000259" key="3">
    <source>
        <dbReference type="PROSITE" id="PS51000"/>
    </source>
</evidence>
<dbReference type="InterPro" id="IPR036390">
    <property type="entry name" value="WH_DNA-bd_sf"/>
</dbReference>
<comment type="caution">
    <text evidence="4">The sequence shown here is derived from an EMBL/GenBank/DDBJ whole genome shotgun (WGS) entry which is preliminary data.</text>
</comment>